<keyword evidence="2 5" id="KW-0560">Oxidoreductase</keyword>
<dbReference type="GO" id="GO:0004029">
    <property type="term" value="F:aldehyde dehydrogenase (NAD+) activity"/>
    <property type="evidence" value="ECO:0007669"/>
    <property type="project" value="TreeGrafter"/>
</dbReference>
<dbReference type="RefSeq" id="XP_016236158.1">
    <property type="nucleotide sequence ID" value="XM_016380331.1"/>
</dbReference>
<gene>
    <name evidence="8" type="ORF">PV08_05992</name>
</gene>
<evidence type="ECO:0000259" key="7">
    <source>
        <dbReference type="Pfam" id="PF01266"/>
    </source>
</evidence>
<evidence type="ECO:0000256" key="3">
    <source>
        <dbReference type="ARBA" id="ARBA00023027"/>
    </source>
</evidence>
<dbReference type="STRING" id="91928.A0A0D1ZT25"/>
<dbReference type="OrthoDB" id="310895at2759"/>
<dbReference type="PANTHER" id="PTHR43720:SF2">
    <property type="entry name" value="2-AMINOMUCONIC SEMIALDEHYDE DEHYDROGENASE"/>
    <property type="match status" value="1"/>
</dbReference>
<dbReference type="InterPro" id="IPR036188">
    <property type="entry name" value="FAD/NAD-bd_sf"/>
</dbReference>
<dbReference type="EMBL" id="KN847495">
    <property type="protein sequence ID" value="KIW15942.1"/>
    <property type="molecule type" value="Genomic_DNA"/>
</dbReference>
<dbReference type="PANTHER" id="PTHR43720">
    <property type="entry name" value="2-AMINOMUCONIC SEMIALDEHYDE DEHYDROGENASE"/>
    <property type="match status" value="1"/>
</dbReference>
<keyword evidence="9" id="KW-1185">Reference proteome</keyword>
<dbReference type="Proteomes" id="UP000053328">
    <property type="component" value="Unassembled WGS sequence"/>
</dbReference>
<dbReference type="Pfam" id="PF00171">
    <property type="entry name" value="Aldedh"/>
    <property type="match status" value="1"/>
</dbReference>
<sequence>MPSKLFLTNADTVIIGSGISGALIADNLLIRDHGEGKKRLVILEARTVASGATGRNGGHIKPDCIRGFADYEQMWDTETARKQCEFERANQEKLSAFIKDQGLADVAELVDYRAADCCMTKATWAKEFAPYQSFSKHGLFLYSNTPALEITPSSKPKWKIKTSKGYIVCDRIIHATNGYATFLMPELSEKLVPLQGHAVATDPSSDYSETPLSHSYAFHWGEDFHYLIQRPSDGKPLIYGDCLHWKHQHSDTAKQIMRTASVNLKNVTLETGGKSPILIFDDADLEQATKWAHIGIMANQGQVCTATSRILVQKGPLYDKFIAQFKKGAQVSQAQHDRVLNLIQSGKDQGAKVAHGGSAHTCQKTGGKGYFIEHAVFTNVEPWMDIYREEIFGPVAVVVLFETEEDAVELANNHIYGLGSAIFTRDVERAHRVAEQIESGMVWINSSQDSDVTVPFGGVKQSCIGRELGEAALEAYTQVRAVHLNMGLKL</sequence>
<dbReference type="InterPro" id="IPR016161">
    <property type="entry name" value="Ald_DH/histidinol_DH"/>
</dbReference>
<name>A0A0D1ZT25_9EURO</name>
<dbReference type="HOGENOM" id="CLU_556711_0_0_1"/>
<dbReference type="InterPro" id="IPR016163">
    <property type="entry name" value="Ald_DH_C"/>
</dbReference>
<dbReference type="GO" id="GO:0006598">
    <property type="term" value="P:polyamine catabolic process"/>
    <property type="evidence" value="ECO:0007669"/>
    <property type="project" value="TreeGrafter"/>
</dbReference>
<dbReference type="SUPFAM" id="SSF51905">
    <property type="entry name" value="FAD/NAD(P)-binding domain"/>
    <property type="match status" value="1"/>
</dbReference>
<evidence type="ECO:0000313" key="8">
    <source>
        <dbReference type="EMBL" id="KIW15942.1"/>
    </source>
</evidence>
<evidence type="ECO:0008006" key="10">
    <source>
        <dbReference type="Google" id="ProtNLM"/>
    </source>
</evidence>
<reference evidence="8 9" key="1">
    <citation type="submission" date="2015-01" db="EMBL/GenBank/DDBJ databases">
        <title>The Genome Sequence of Exophiala spinifera CBS89968.</title>
        <authorList>
            <consortium name="The Broad Institute Genomics Platform"/>
            <person name="Cuomo C."/>
            <person name="de Hoog S."/>
            <person name="Gorbushina A."/>
            <person name="Stielow B."/>
            <person name="Teixiera M."/>
            <person name="Abouelleil A."/>
            <person name="Chapman S.B."/>
            <person name="Priest M."/>
            <person name="Young S.K."/>
            <person name="Wortman J."/>
            <person name="Nusbaum C."/>
            <person name="Birren B."/>
        </authorList>
    </citation>
    <scope>NUCLEOTIDE SEQUENCE [LARGE SCALE GENOMIC DNA]</scope>
    <source>
        <strain evidence="8 9">CBS 89968</strain>
    </source>
</reference>
<dbReference type="Gene3D" id="3.40.309.10">
    <property type="entry name" value="Aldehyde Dehydrogenase, Chain A, domain 2"/>
    <property type="match status" value="1"/>
</dbReference>
<feature type="domain" description="FAD dependent oxidoreductase" evidence="7">
    <location>
        <begin position="133"/>
        <end position="243"/>
    </location>
</feature>
<dbReference type="InterPro" id="IPR006076">
    <property type="entry name" value="FAD-dep_OxRdtase"/>
</dbReference>
<feature type="domain" description="Aldehyde dehydrogenase" evidence="6">
    <location>
        <begin position="251"/>
        <end position="482"/>
    </location>
</feature>
<dbReference type="GeneID" id="27333075"/>
<dbReference type="InterPro" id="IPR016162">
    <property type="entry name" value="Ald_DH_N"/>
</dbReference>
<evidence type="ECO:0000256" key="2">
    <source>
        <dbReference type="ARBA" id="ARBA00023002"/>
    </source>
</evidence>
<evidence type="ECO:0000313" key="9">
    <source>
        <dbReference type="Proteomes" id="UP000053328"/>
    </source>
</evidence>
<proteinExistence type="inferred from homology"/>
<feature type="domain" description="FAD dependent oxidoreductase" evidence="7">
    <location>
        <begin position="11"/>
        <end position="81"/>
    </location>
</feature>
<evidence type="ECO:0000259" key="6">
    <source>
        <dbReference type="Pfam" id="PF00171"/>
    </source>
</evidence>
<dbReference type="InterPro" id="IPR015590">
    <property type="entry name" value="Aldehyde_DH_dom"/>
</dbReference>
<dbReference type="Gene3D" id="3.40.605.10">
    <property type="entry name" value="Aldehyde Dehydrogenase, Chain A, domain 1"/>
    <property type="match status" value="1"/>
</dbReference>
<comment type="similarity">
    <text evidence="1 5">Belongs to the aldehyde dehydrogenase family.</text>
</comment>
<protein>
    <recommendedName>
        <fullName evidence="10">Aldehyde dehydrogenase domain-containing protein</fullName>
    </recommendedName>
</protein>
<accession>A0A0D1ZT25</accession>
<dbReference type="InterPro" id="IPR029510">
    <property type="entry name" value="Ald_DH_CS_GLU"/>
</dbReference>
<feature type="active site" evidence="4">
    <location>
        <position position="270"/>
    </location>
</feature>
<dbReference type="SUPFAM" id="SSF53720">
    <property type="entry name" value="ALDH-like"/>
    <property type="match status" value="1"/>
</dbReference>
<dbReference type="AlphaFoldDB" id="A0A0D1ZT25"/>
<dbReference type="FunFam" id="3.40.605.10:FF:000026">
    <property type="entry name" value="Aldehyde dehydrogenase, putative"/>
    <property type="match status" value="1"/>
</dbReference>
<dbReference type="PROSITE" id="PS00687">
    <property type="entry name" value="ALDEHYDE_DEHYDR_GLU"/>
    <property type="match status" value="1"/>
</dbReference>
<evidence type="ECO:0000256" key="4">
    <source>
        <dbReference type="PROSITE-ProRule" id="PRU10007"/>
    </source>
</evidence>
<dbReference type="VEuPathDB" id="FungiDB:PV08_05992"/>
<evidence type="ECO:0000256" key="5">
    <source>
        <dbReference type="RuleBase" id="RU003345"/>
    </source>
</evidence>
<dbReference type="GO" id="GO:0046394">
    <property type="term" value="P:carboxylic acid biosynthetic process"/>
    <property type="evidence" value="ECO:0007669"/>
    <property type="project" value="UniProtKB-ARBA"/>
</dbReference>
<keyword evidence="3" id="KW-0520">NAD</keyword>
<dbReference type="Pfam" id="PF01266">
    <property type="entry name" value="DAO"/>
    <property type="match status" value="2"/>
</dbReference>
<organism evidence="8 9">
    <name type="scientific">Exophiala spinifera</name>
    <dbReference type="NCBI Taxonomy" id="91928"/>
    <lineage>
        <taxon>Eukaryota</taxon>
        <taxon>Fungi</taxon>
        <taxon>Dikarya</taxon>
        <taxon>Ascomycota</taxon>
        <taxon>Pezizomycotina</taxon>
        <taxon>Eurotiomycetes</taxon>
        <taxon>Chaetothyriomycetidae</taxon>
        <taxon>Chaetothyriales</taxon>
        <taxon>Herpotrichiellaceae</taxon>
        <taxon>Exophiala</taxon>
    </lineage>
</organism>
<dbReference type="Gene3D" id="3.50.50.60">
    <property type="entry name" value="FAD/NAD(P)-binding domain"/>
    <property type="match status" value="1"/>
</dbReference>
<evidence type="ECO:0000256" key="1">
    <source>
        <dbReference type="ARBA" id="ARBA00009986"/>
    </source>
</evidence>